<dbReference type="OrthoDB" id="9035246at2"/>
<dbReference type="PANTHER" id="PTHR43531:SF14">
    <property type="entry name" value="METHYL-ACCEPTING CHEMOTAXIS PROTEIN I-RELATED"/>
    <property type="match status" value="1"/>
</dbReference>
<dbReference type="GO" id="GO:0007165">
    <property type="term" value="P:signal transduction"/>
    <property type="evidence" value="ECO:0007669"/>
    <property type="project" value="UniProtKB-KW"/>
</dbReference>
<comment type="subcellular location">
    <subcellularLocation>
        <location evidence="1">Membrane</location>
    </subcellularLocation>
</comment>
<comment type="similarity">
    <text evidence="3">Belongs to the methyl-accepting chemotaxis (MCP) protein family.</text>
</comment>
<dbReference type="SMART" id="SM00304">
    <property type="entry name" value="HAMP"/>
    <property type="match status" value="1"/>
</dbReference>
<dbReference type="InterPro" id="IPR004089">
    <property type="entry name" value="MCPsignal_dom"/>
</dbReference>
<dbReference type="Pfam" id="PF00672">
    <property type="entry name" value="HAMP"/>
    <property type="match status" value="1"/>
</dbReference>
<dbReference type="PROSITE" id="PS50885">
    <property type="entry name" value="HAMP"/>
    <property type="match status" value="1"/>
</dbReference>
<organism evidence="9 10">
    <name type="scientific">Trinickia terrae</name>
    <dbReference type="NCBI Taxonomy" id="2571161"/>
    <lineage>
        <taxon>Bacteria</taxon>
        <taxon>Pseudomonadati</taxon>
        <taxon>Pseudomonadota</taxon>
        <taxon>Betaproteobacteria</taxon>
        <taxon>Burkholderiales</taxon>
        <taxon>Burkholderiaceae</taxon>
        <taxon>Trinickia</taxon>
    </lineage>
</organism>
<keyword evidence="4" id="KW-0807">Transducer</keyword>
<keyword evidence="6" id="KW-0472">Membrane</keyword>
<dbReference type="SMART" id="SM00283">
    <property type="entry name" value="MA"/>
    <property type="match status" value="1"/>
</dbReference>
<dbReference type="AlphaFoldDB" id="A0A4U1ICY7"/>
<evidence type="ECO:0000256" key="4">
    <source>
        <dbReference type="PROSITE-ProRule" id="PRU00284"/>
    </source>
</evidence>
<evidence type="ECO:0000256" key="6">
    <source>
        <dbReference type="SAM" id="Phobius"/>
    </source>
</evidence>
<feature type="compositionally biased region" description="Low complexity" evidence="5">
    <location>
        <begin position="522"/>
        <end position="531"/>
    </location>
</feature>
<proteinExistence type="inferred from homology"/>
<feature type="transmembrane region" description="Helical" evidence="6">
    <location>
        <begin position="188"/>
        <end position="211"/>
    </location>
</feature>
<keyword evidence="2" id="KW-0488">Methylation</keyword>
<dbReference type="PROSITE" id="PS50111">
    <property type="entry name" value="CHEMOTAXIS_TRANSDUC_2"/>
    <property type="match status" value="1"/>
</dbReference>
<evidence type="ECO:0000259" key="8">
    <source>
        <dbReference type="PROSITE" id="PS50885"/>
    </source>
</evidence>
<dbReference type="Proteomes" id="UP000305539">
    <property type="component" value="Unassembled WGS sequence"/>
</dbReference>
<feature type="domain" description="HAMP" evidence="8">
    <location>
        <begin position="212"/>
        <end position="264"/>
    </location>
</feature>
<dbReference type="PANTHER" id="PTHR43531">
    <property type="entry name" value="PROTEIN ICFG"/>
    <property type="match status" value="1"/>
</dbReference>
<evidence type="ECO:0000259" key="7">
    <source>
        <dbReference type="PROSITE" id="PS50111"/>
    </source>
</evidence>
<evidence type="ECO:0000256" key="3">
    <source>
        <dbReference type="ARBA" id="ARBA00029447"/>
    </source>
</evidence>
<gene>
    <name evidence="9" type="ORF">FAZ69_03255</name>
</gene>
<dbReference type="InterPro" id="IPR051310">
    <property type="entry name" value="MCP_chemotaxis"/>
</dbReference>
<dbReference type="SUPFAM" id="SSF58104">
    <property type="entry name" value="Methyl-accepting chemotaxis protein (MCP) signaling domain"/>
    <property type="match status" value="1"/>
</dbReference>
<feature type="compositionally biased region" description="Low complexity" evidence="5">
    <location>
        <begin position="539"/>
        <end position="578"/>
    </location>
</feature>
<evidence type="ECO:0000256" key="5">
    <source>
        <dbReference type="SAM" id="MobiDB-lite"/>
    </source>
</evidence>
<evidence type="ECO:0000256" key="2">
    <source>
        <dbReference type="ARBA" id="ARBA00022481"/>
    </source>
</evidence>
<dbReference type="Pfam" id="PF12729">
    <property type="entry name" value="4HB_MCP_1"/>
    <property type="match status" value="1"/>
</dbReference>
<dbReference type="PRINTS" id="PR00260">
    <property type="entry name" value="CHEMTRNSDUCR"/>
</dbReference>
<protein>
    <submittedName>
        <fullName evidence="9">HAMP domain-containing protein</fullName>
    </submittedName>
</protein>
<dbReference type="FunFam" id="1.10.287.950:FF:000001">
    <property type="entry name" value="Methyl-accepting chemotaxis sensory transducer"/>
    <property type="match status" value="1"/>
</dbReference>
<evidence type="ECO:0000256" key="1">
    <source>
        <dbReference type="ARBA" id="ARBA00004370"/>
    </source>
</evidence>
<evidence type="ECO:0000313" key="9">
    <source>
        <dbReference type="EMBL" id="TKC91492.1"/>
    </source>
</evidence>
<evidence type="ECO:0000313" key="10">
    <source>
        <dbReference type="Proteomes" id="UP000305539"/>
    </source>
</evidence>
<dbReference type="InterPro" id="IPR024478">
    <property type="entry name" value="HlyB_4HB_MCP"/>
</dbReference>
<dbReference type="RefSeq" id="WP_136892530.1">
    <property type="nucleotide sequence ID" value="NZ_SWJE01000002.1"/>
</dbReference>
<name>A0A4U1ICY7_9BURK</name>
<sequence length="587" mass="60855">MNRLTRTIRFKIILAFTLCVLLTAAVGIFGVFGVCTVNSYITETYTESTQPIIDLNEVRFALADIRLNQRRIQALHTPEQTAASIDEIHKDFARLDSAWARYSGSGITDPEERAAADKIKSGLPQFKDMSDRALAAFTSNNYDAGGEIISADKAASTALAAAIAQDIVINQNQAKELVAQGESTFHTVFGIAVALVVLAVALAAGMSAYLLRAISRPLNKAIGVAHDIAGGKLENRIDTDAGGEFGELLDALSAMDRQLSTTVRGIKASAESVTVASREIASGNMDLSSRTEQQAASLEETAASMTELTETVKQNADNARQANGLAAGATGLADTGNDAVQAMVGTIEKISGSSSKISEITGVIEGIAFQTNILALNAAVEAARAGEQGRGFAVVASEVRSLAQRSAAAAKEIKELIGSSVAMIEDGSRQAVEVGATMGQVKEAIKRVSDIVGEIASASEEQSRGIEQVSLAVTQMDDVTQQNASLVEQATAAAHSLEEQAQNLKQAVSLFKLSESGGVPAAPALRASAPPKALPAPPAGAKKASAPSRAVAKPAAVASALRSPAPASPAPARATAAAGTDEDWETF</sequence>
<keyword evidence="6" id="KW-1133">Transmembrane helix</keyword>
<reference evidence="9 10" key="1">
    <citation type="submission" date="2019-04" db="EMBL/GenBank/DDBJ databases">
        <title>Trinickia sp. 7GSK02, isolated from subtropical forest soil.</title>
        <authorList>
            <person name="Gao Z.-H."/>
            <person name="Qiu L.-H."/>
        </authorList>
    </citation>
    <scope>NUCLEOTIDE SEQUENCE [LARGE SCALE GENOMIC DNA]</scope>
    <source>
        <strain evidence="9 10">7GSK02</strain>
    </source>
</reference>
<dbReference type="InterPro" id="IPR004090">
    <property type="entry name" value="Chemotax_Me-accpt_rcpt"/>
</dbReference>
<dbReference type="Pfam" id="PF00015">
    <property type="entry name" value="MCPsignal"/>
    <property type="match status" value="1"/>
</dbReference>
<dbReference type="EMBL" id="SWJE01000002">
    <property type="protein sequence ID" value="TKC91492.1"/>
    <property type="molecule type" value="Genomic_DNA"/>
</dbReference>
<feature type="transmembrane region" description="Helical" evidence="6">
    <location>
        <begin position="12"/>
        <end position="34"/>
    </location>
</feature>
<feature type="domain" description="Methyl-accepting transducer" evidence="7">
    <location>
        <begin position="269"/>
        <end position="498"/>
    </location>
</feature>
<dbReference type="GO" id="GO:0006935">
    <property type="term" value="P:chemotaxis"/>
    <property type="evidence" value="ECO:0007669"/>
    <property type="project" value="InterPro"/>
</dbReference>
<dbReference type="CDD" id="cd11386">
    <property type="entry name" value="MCP_signal"/>
    <property type="match status" value="1"/>
</dbReference>
<keyword evidence="6" id="KW-0812">Transmembrane</keyword>
<feature type="region of interest" description="Disordered" evidence="5">
    <location>
        <begin position="522"/>
        <end position="587"/>
    </location>
</feature>
<dbReference type="CDD" id="cd06225">
    <property type="entry name" value="HAMP"/>
    <property type="match status" value="1"/>
</dbReference>
<dbReference type="GO" id="GO:0004888">
    <property type="term" value="F:transmembrane signaling receptor activity"/>
    <property type="evidence" value="ECO:0007669"/>
    <property type="project" value="InterPro"/>
</dbReference>
<comment type="caution">
    <text evidence="9">The sequence shown here is derived from an EMBL/GenBank/DDBJ whole genome shotgun (WGS) entry which is preliminary data.</text>
</comment>
<keyword evidence="10" id="KW-1185">Reference proteome</keyword>
<dbReference type="GO" id="GO:0005886">
    <property type="term" value="C:plasma membrane"/>
    <property type="evidence" value="ECO:0007669"/>
    <property type="project" value="TreeGrafter"/>
</dbReference>
<dbReference type="Gene3D" id="1.10.287.950">
    <property type="entry name" value="Methyl-accepting chemotaxis protein"/>
    <property type="match status" value="1"/>
</dbReference>
<accession>A0A4U1ICY7</accession>
<dbReference type="InterPro" id="IPR003660">
    <property type="entry name" value="HAMP_dom"/>
</dbReference>